<dbReference type="PANTHER" id="PTHR31170">
    <property type="entry name" value="BNAC04G53230D PROTEIN"/>
    <property type="match status" value="1"/>
</dbReference>
<dbReference type="GeneID" id="110757866"/>
<protein>
    <submittedName>
        <fullName evidence="4">UPF0481 protein At3g47200-like</fullName>
    </submittedName>
</protein>
<evidence type="ECO:0000313" key="3">
    <source>
        <dbReference type="Proteomes" id="UP000515124"/>
    </source>
</evidence>
<dbReference type="Gramene" id="Pav_sc0000592.1_g540.1.br:mrna">
    <property type="protein sequence ID" value="Pav_sc0000592.1_g540.1.br:CDS:1"/>
    <property type="gene ID" value="Pav_sc0000592.1_g540.1.br"/>
</dbReference>
<dbReference type="InterPro" id="IPR004158">
    <property type="entry name" value="DUF247_pln"/>
</dbReference>
<keyword evidence="2" id="KW-1133">Transmembrane helix</keyword>
<feature type="transmembrane region" description="Helical" evidence="2">
    <location>
        <begin position="436"/>
        <end position="459"/>
    </location>
</feature>
<feature type="compositionally biased region" description="Basic and acidic residues" evidence="1">
    <location>
        <begin position="1"/>
        <end position="24"/>
    </location>
</feature>
<dbReference type="Pfam" id="PF03140">
    <property type="entry name" value="DUF247"/>
    <property type="match status" value="1"/>
</dbReference>
<evidence type="ECO:0000313" key="4">
    <source>
        <dbReference type="RefSeq" id="XP_021815297.1"/>
    </source>
</evidence>
<keyword evidence="2" id="KW-0812">Transmembrane</keyword>
<keyword evidence="3" id="KW-1185">Reference proteome</keyword>
<reference evidence="4" key="1">
    <citation type="submission" date="2025-08" db="UniProtKB">
        <authorList>
            <consortium name="RefSeq"/>
        </authorList>
    </citation>
    <scope>IDENTIFICATION</scope>
</reference>
<name>A0A6P5SM48_PRUAV</name>
<keyword evidence="2" id="KW-0472">Membrane</keyword>
<dbReference type="KEGG" id="pavi:110757866"/>
<evidence type="ECO:0000256" key="1">
    <source>
        <dbReference type="SAM" id="MobiDB-lite"/>
    </source>
</evidence>
<dbReference type="PANTHER" id="PTHR31170:SF17">
    <property type="match status" value="1"/>
</dbReference>
<dbReference type="Proteomes" id="UP000515124">
    <property type="component" value="Unplaced"/>
</dbReference>
<gene>
    <name evidence="4" type="primary">LOC110757866</name>
</gene>
<sequence>MTDSNAKDHSVMENRDDHKEKADNVGKQTLNGNKNKDKLLASSIQGKLRQESPLPDQTCIYRVPHKLFRHNEEDFVPSLVSIGPYHHGEKKLQAMEEMKLWYLHGHIERKQNQNTRLETFVATIRSMEQFCRDCYDEKFDNLSSDRFVEMMVVDGCFIIELFRRHNLGYRHHDPILKTPWMLSTIRDDLLLLENQLPWKVAACLFELTEEENEALRYLAARFFGNVFRISMPVENISSERHLLDIARGAALGPVDPRNRRNFYHPIPSVTELLEIGVNFERRESTQTEIGVDVERRESTQTDHLLGITFETGLMRIPPLCIGENGERFVRNLIAYELCALKHTNYYVTSYAKLFSCLIKSTKDAEFMMAKGIIETQLSKEDMACFFTRVCKDIEIEDDLLYFGDLTCSVEMYCKRRWLRSWLTMIKRDYLYNPSSIWSVSSGVVVILILTITQTIYTVLSYYK</sequence>
<feature type="region of interest" description="Disordered" evidence="1">
    <location>
        <begin position="1"/>
        <end position="36"/>
    </location>
</feature>
<accession>A0A6P5SM48</accession>
<evidence type="ECO:0000256" key="2">
    <source>
        <dbReference type="SAM" id="Phobius"/>
    </source>
</evidence>
<proteinExistence type="predicted"/>
<dbReference type="RefSeq" id="XP_021815297.1">
    <property type="nucleotide sequence ID" value="XM_021959605.1"/>
</dbReference>
<organism evidence="3 4">
    <name type="scientific">Prunus avium</name>
    <name type="common">Cherry</name>
    <name type="synonym">Cerasus avium</name>
    <dbReference type="NCBI Taxonomy" id="42229"/>
    <lineage>
        <taxon>Eukaryota</taxon>
        <taxon>Viridiplantae</taxon>
        <taxon>Streptophyta</taxon>
        <taxon>Embryophyta</taxon>
        <taxon>Tracheophyta</taxon>
        <taxon>Spermatophyta</taxon>
        <taxon>Magnoliopsida</taxon>
        <taxon>eudicotyledons</taxon>
        <taxon>Gunneridae</taxon>
        <taxon>Pentapetalae</taxon>
        <taxon>rosids</taxon>
        <taxon>fabids</taxon>
        <taxon>Rosales</taxon>
        <taxon>Rosaceae</taxon>
        <taxon>Amygdaloideae</taxon>
        <taxon>Amygdaleae</taxon>
        <taxon>Prunus</taxon>
    </lineage>
</organism>
<dbReference type="AlphaFoldDB" id="A0A6P5SM48"/>